<evidence type="ECO:0000313" key="11">
    <source>
        <dbReference type="Proteomes" id="UP000181951"/>
    </source>
</evidence>
<comment type="similarity">
    <text evidence="6">Belongs to the ABC-4 integral membrane protein family.</text>
</comment>
<feature type="transmembrane region" description="Helical" evidence="7">
    <location>
        <begin position="20"/>
        <end position="43"/>
    </location>
</feature>
<dbReference type="GO" id="GO:0005886">
    <property type="term" value="C:plasma membrane"/>
    <property type="evidence" value="ECO:0007669"/>
    <property type="project" value="UniProtKB-SubCell"/>
</dbReference>
<evidence type="ECO:0000256" key="3">
    <source>
        <dbReference type="ARBA" id="ARBA00022692"/>
    </source>
</evidence>
<dbReference type="PANTHER" id="PTHR30572:SF4">
    <property type="entry name" value="ABC TRANSPORTER PERMEASE YTRF"/>
    <property type="match status" value="1"/>
</dbReference>
<evidence type="ECO:0000256" key="5">
    <source>
        <dbReference type="ARBA" id="ARBA00023136"/>
    </source>
</evidence>
<keyword evidence="2" id="KW-1003">Cell membrane</keyword>
<comment type="subcellular location">
    <subcellularLocation>
        <location evidence="1">Cell membrane</location>
        <topology evidence="1">Multi-pass membrane protein</topology>
    </subcellularLocation>
</comment>
<feature type="domain" description="MacB-like periplasmic core" evidence="9">
    <location>
        <begin position="422"/>
        <end position="623"/>
    </location>
</feature>
<sequence>MRAVWTASRAAVARRRLQTFVLAAVVLVCSATAVVTLGLMAAVSGPFDRVYNAANGAHVMAEFDSSKATAARIARTARASGVEASAGPYPVAVLRRPTDQGGPFGLPGVFTVVGRDRPDTAVDTMKVFSGRWATHPGEIVLDMPQGFGGARLIDQETHVLAPGGVDLKVVGYATSVSDSAGGWVTPAQARDLGAASTQMMYRFRDAGSQAALTADMAVVTAGLPSGSLTGTGSYLTLKEHLATGPNTYVPFLTGFGLLGLIAAVLIVGSVVSGAVVAGYRHIGVLKALGFTPDQVTAVYLVMVTVPAVIGCAVGAAVGSVLGTHLVRGAFWGISGNALVAGKASVPAWVYPVVLIGMPVLVVLSALLPAVKARRLPAARAISAGGVQQTGRAPAVQRRLGGSRLPRPVSLGLGWPFARPGRTALTLSTIVLGVTTATLAIGLAASVLTFDRTQEQQDSVQVTVAVGNPAAPSHPAGPVHTDEQLLAGLRALPGAAHVSADAPLQTRMAGSADAVRMDVRTGDTTALHPDLVRGRWVSGPGEVVADSTFWHQQGLSLGRRVVLRDAAGRQVVETVVGEQTDGWDLTSTDWNRFVGLNSTRRATEFSVGLAKGADAHAYAAAARRLDPGLRPSLNTGVGPIEQAVISVISTLALLLVGVSALGVFNAVVLSTRERRKDIGVLKAVGMTPRQVVAMVVTATAALGVAGGAVGVPAGMLAHRIVLPLIGHGTGRDLPASMLHVWDAPLLVLPALSGVALAVLGALLPSVRASRASAAEVLRTE</sequence>
<dbReference type="RefSeq" id="WP_075018112.1">
    <property type="nucleotide sequence ID" value="NZ_FODD01000048.1"/>
</dbReference>
<evidence type="ECO:0000256" key="7">
    <source>
        <dbReference type="SAM" id="Phobius"/>
    </source>
</evidence>
<feature type="transmembrane region" description="Helical" evidence="7">
    <location>
        <begin position="742"/>
        <end position="762"/>
    </location>
</feature>
<evidence type="ECO:0000259" key="8">
    <source>
        <dbReference type="Pfam" id="PF02687"/>
    </source>
</evidence>
<dbReference type="Proteomes" id="UP000181951">
    <property type="component" value="Unassembled WGS sequence"/>
</dbReference>
<dbReference type="InterPro" id="IPR025857">
    <property type="entry name" value="MacB_PCD"/>
</dbReference>
<feature type="transmembrane region" description="Helical" evidence="7">
    <location>
        <begin position="690"/>
        <end position="712"/>
    </location>
</feature>
<dbReference type="OrthoDB" id="3207485at2"/>
<reference evidence="10 11" key="1">
    <citation type="submission" date="2016-10" db="EMBL/GenBank/DDBJ databases">
        <authorList>
            <person name="de Groot N.N."/>
        </authorList>
    </citation>
    <scope>NUCLEOTIDE SEQUENCE [LARGE SCALE GENOMIC DNA]</scope>
    <source>
        <strain evidence="10 11">CGMCC 4.2026</strain>
    </source>
</reference>
<feature type="transmembrane region" description="Helical" evidence="7">
    <location>
        <begin position="642"/>
        <end position="669"/>
    </location>
</feature>
<evidence type="ECO:0000256" key="4">
    <source>
        <dbReference type="ARBA" id="ARBA00022989"/>
    </source>
</evidence>
<feature type="transmembrane region" description="Helical" evidence="7">
    <location>
        <begin position="297"/>
        <end position="321"/>
    </location>
</feature>
<keyword evidence="11" id="KW-1185">Reference proteome</keyword>
<evidence type="ECO:0000256" key="2">
    <source>
        <dbReference type="ARBA" id="ARBA00022475"/>
    </source>
</evidence>
<feature type="domain" description="ABC3 transporter permease C-terminal" evidence="8">
    <location>
        <begin position="650"/>
        <end position="771"/>
    </location>
</feature>
<evidence type="ECO:0000313" key="10">
    <source>
        <dbReference type="EMBL" id="SEO86210.1"/>
    </source>
</evidence>
<evidence type="ECO:0000256" key="6">
    <source>
        <dbReference type="ARBA" id="ARBA00038076"/>
    </source>
</evidence>
<dbReference type="Pfam" id="PF12704">
    <property type="entry name" value="MacB_PCD"/>
    <property type="match status" value="1"/>
</dbReference>
<accession>A0A1H8T5B5</accession>
<feature type="domain" description="ABC3 transporter permease C-terminal" evidence="8">
    <location>
        <begin position="255"/>
        <end position="376"/>
    </location>
</feature>
<evidence type="ECO:0000256" key="1">
    <source>
        <dbReference type="ARBA" id="ARBA00004651"/>
    </source>
</evidence>
<dbReference type="InterPro" id="IPR003838">
    <property type="entry name" value="ABC3_permease_C"/>
</dbReference>
<feature type="transmembrane region" description="Helical" evidence="7">
    <location>
        <begin position="348"/>
        <end position="370"/>
    </location>
</feature>
<keyword evidence="4 7" id="KW-1133">Transmembrane helix</keyword>
<dbReference type="STRING" id="310780.SAMN05216267_104825"/>
<dbReference type="EMBL" id="FODD01000048">
    <property type="protein sequence ID" value="SEO86210.1"/>
    <property type="molecule type" value="Genomic_DNA"/>
</dbReference>
<proteinExistence type="inferred from homology"/>
<keyword evidence="3 7" id="KW-0812">Transmembrane</keyword>
<dbReference type="GO" id="GO:0022857">
    <property type="term" value="F:transmembrane transporter activity"/>
    <property type="evidence" value="ECO:0007669"/>
    <property type="project" value="TreeGrafter"/>
</dbReference>
<keyword evidence="5 7" id="KW-0472">Membrane</keyword>
<gene>
    <name evidence="10" type="ORF">SAMN05216267_104825</name>
</gene>
<name>A0A1H8T5B5_9ACTN</name>
<feature type="transmembrane region" description="Helical" evidence="7">
    <location>
        <begin position="248"/>
        <end position="276"/>
    </location>
</feature>
<dbReference type="Pfam" id="PF02687">
    <property type="entry name" value="FtsX"/>
    <property type="match status" value="2"/>
</dbReference>
<evidence type="ECO:0000259" key="9">
    <source>
        <dbReference type="Pfam" id="PF12704"/>
    </source>
</evidence>
<dbReference type="InterPro" id="IPR050250">
    <property type="entry name" value="Macrolide_Exporter_MacB"/>
</dbReference>
<feature type="transmembrane region" description="Helical" evidence="7">
    <location>
        <begin position="423"/>
        <end position="449"/>
    </location>
</feature>
<protein>
    <submittedName>
        <fullName evidence="10">Putative ABC transport system permease protein</fullName>
    </submittedName>
</protein>
<organism evidence="10 11">
    <name type="scientific">Actinacidiphila rubida</name>
    <dbReference type="NCBI Taxonomy" id="310780"/>
    <lineage>
        <taxon>Bacteria</taxon>
        <taxon>Bacillati</taxon>
        <taxon>Actinomycetota</taxon>
        <taxon>Actinomycetes</taxon>
        <taxon>Kitasatosporales</taxon>
        <taxon>Streptomycetaceae</taxon>
        <taxon>Actinacidiphila</taxon>
    </lineage>
</organism>
<dbReference type="PANTHER" id="PTHR30572">
    <property type="entry name" value="MEMBRANE COMPONENT OF TRANSPORTER-RELATED"/>
    <property type="match status" value="1"/>
</dbReference>
<dbReference type="AlphaFoldDB" id="A0A1H8T5B5"/>